<feature type="chain" id="PRO_5038120475" description="Cohesin domain-containing protein" evidence="1">
    <location>
        <begin position="30"/>
        <end position="699"/>
    </location>
</feature>
<evidence type="ECO:0000259" key="2">
    <source>
        <dbReference type="Pfam" id="PF00963"/>
    </source>
</evidence>
<sequence length="699" mass="73549">ARTSDVDRKGKVMKLIRGTLATVAGFALATSAFGGPNQGGIVIAHVSEGLVYTDDSTGYCGQSTLEDCKDADARIDGTDVAIFHILAAFGGTPRFSGTTIGIDYDPEEIILVDWGVCGDFELPTEAWPEPGTGVAVTWAEAQLTRVTEIYWFAAYSYTGSPSEFVIGPHPHRGIEPFFADDDIPSNLDVAIDTGTLGFNMDGYQPCAPERACAIELSPANITAYKPCGGTIPIDLNVIDANFLDDFAVCVGFDPNQLVYDSDYIDPIFLGSTGRAVTPVSSQDCNPFYFDEGRRLRALTSGTQEGASGSGRLARIRFSMSGPATGVTPLGLDSWVFSSTDNPQEPMYVEAVTGTEVTFRDYCFGDYNGDGDVTAFDLAQVVQRWPRCEGTSGYDARYDVNLLEAGNFCASAPDGCIDVVDAQSVAGRWHLGCGPGALSEATESPSAERLVEPSLRIAPAVSILTADVDDTTSIALAIDDAADLGAFQAELTFDPAVLRVSDTNLGSLLSSNARTPYALGPLVDNEAGTVLLGGCTTGLEAGATGSGVLTRVVFDIVDCEATTTIGIGSATVTNVAGDPLELAGTTDGSIEIHCATTDAPVPHGITGLSLSIRPNPLTTSSEIAFSVPASEGGSVMTRLELFDTAGRRVRTLLHEALPSGPHSVVWDARDEDGRSLPGGAFFCRLQVGNETIQRPLVLTR</sequence>
<dbReference type="GO" id="GO:0000272">
    <property type="term" value="P:polysaccharide catabolic process"/>
    <property type="evidence" value="ECO:0007669"/>
    <property type="project" value="InterPro"/>
</dbReference>
<organism evidence="3 4">
    <name type="scientific">Eiseniibacteriota bacterium</name>
    <dbReference type="NCBI Taxonomy" id="2212470"/>
    <lineage>
        <taxon>Bacteria</taxon>
        <taxon>Candidatus Eiseniibacteriota</taxon>
    </lineage>
</organism>
<dbReference type="Proteomes" id="UP000739538">
    <property type="component" value="Unassembled WGS sequence"/>
</dbReference>
<dbReference type="AlphaFoldDB" id="A0A956SG56"/>
<gene>
    <name evidence="3" type="ORF">KDA27_20610</name>
</gene>
<dbReference type="EMBL" id="JAGQHS010000151">
    <property type="protein sequence ID" value="MCA9758209.1"/>
    <property type="molecule type" value="Genomic_DNA"/>
</dbReference>
<dbReference type="InterPro" id="IPR036439">
    <property type="entry name" value="Dockerin_dom_sf"/>
</dbReference>
<accession>A0A956SG56</accession>
<protein>
    <recommendedName>
        <fullName evidence="2">Cohesin domain-containing protein</fullName>
    </recommendedName>
</protein>
<dbReference type="PROSITE" id="PS00018">
    <property type="entry name" value="EF_HAND_1"/>
    <property type="match status" value="1"/>
</dbReference>
<proteinExistence type="predicted"/>
<dbReference type="GO" id="GO:0030246">
    <property type="term" value="F:carbohydrate binding"/>
    <property type="evidence" value="ECO:0007669"/>
    <property type="project" value="InterPro"/>
</dbReference>
<evidence type="ECO:0000256" key="1">
    <source>
        <dbReference type="SAM" id="SignalP"/>
    </source>
</evidence>
<dbReference type="Gene3D" id="2.60.40.4070">
    <property type="match status" value="1"/>
</dbReference>
<dbReference type="Pfam" id="PF00963">
    <property type="entry name" value="Cohesin"/>
    <property type="match status" value="1"/>
</dbReference>
<dbReference type="SUPFAM" id="SSF49384">
    <property type="entry name" value="Carbohydrate-binding domain"/>
    <property type="match status" value="1"/>
</dbReference>
<feature type="non-terminal residue" evidence="3">
    <location>
        <position position="1"/>
    </location>
</feature>
<dbReference type="InterPro" id="IPR008965">
    <property type="entry name" value="CBM2/CBM3_carb-bd_dom_sf"/>
</dbReference>
<evidence type="ECO:0000313" key="3">
    <source>
        <dbReference type="EMBL" id="MCA9758209.1"/>
    </source>
</evidence>
<reference evidence="3" key="2">
    <citation type="journal article" date="2021" name="Microbiome">
        <title>Successional dynamics and alternative stable states in a saline activated sludge microbial community over 9 years.</title>
        <authorList>
            <person name="Wang Y."/>
            <person name="Ye J."/>
            <person name="Ju F."/>
            <person name="Liu L."/>
            <person name="Boyd J.A."/>
            <person name="Deng Y."/>
            <person name="Parks D.H."/>
            <person name="Jiang X."/>
            <person name="Yin X."/>
            <person name="Woodcroft B.J."/>
            <person name="Tyson G.W."/>
            <person name="Hugenholtz P."/>
            <person name="Polz M.F."/>
            <person name="Zhang T."/>
        </authorList>
    </citation>
    <scope>NUCLEOTIDE SEQUENCE</scope>
    <source>
        <strain evidence="3">HKST-UBA02</strain>
    </source>
</reference>
<dbReference type="InterPro" id="IPR018247">
    <property type="entry name" value="EF_Hand_1_Ca_BS"/>
</dbReference>
<keyword evidence="1" id="KW-0732">Signal</keyword>
<dbReference type="Gene3D" id="1.10.1330.10">
    <property type="entry name" value="Dockerin domain"/>
    <property type="match status" value="1"/>
</dbReference>
<dbReference type="InterPro" id="IPR002102">
    <property type="entry name" value="Cohesin_dom"/>
</dbReference>
<dbReference type="Gene3D" id="2.60.40.680">
    <property type="match status" value="1"/>
</dbReference>
<comment type="caution">
    <text evidence="3">The sequence shown here is derived from an EMBL/GenBank/DDBJ whole genome shotgun (WGS) entry which is preliminary data.</text>
</comment>
<reference evidence="3" key="1">
    <citation type="submission" date="2020-04" db="EMBL/GenBank/DDBJ databases">
        <authorList>
            <person name="Zhang T."/>
        </authorList>
    </citation>
    <scope>NUCLEOTIDE SEQUENCE</scope>
    <source>
        <strain evidence="3">HKST-UBA02</strain>
    </source>
</reference>
<dbReference type="CDD" id="cd08547">
    <property type="entry name" value="Type_II_cohesin"/>
    <property type="match status" value="1"/>
</dbReference>
<feature type="signal peptide" evidence="1">
    <location>
        <begin position="1"/>
        <end position="29"/>
    </location>
</feature>
<evidence type="ECO:0000313" key="4">
    <source>
        <dbReference type="Proteomes" id="UP000739538"/>
    </source>
</evidence>
<feature type="domain" description="Cohesin" evidence="2">
    <location>
        <begin position="464"/>
        <end position="591"/>
    </location>
</feature>
<name>A0A956SG56_UNCEI</name>